<name>A0AAW0CBB5_9AGAR</name>
<sequence>MATPSETTLVHSEALWFSSDVVVLRAESRLFRIFVAILKEKSSVFADMFAFPQPSQASGDVETVDGVPVVTVYDDPVQLEIFLKAIFDSEFLLSLSIQTHLSEFLSILRLSHKYDVPFLRRLTLSQLESLFPTTLTQYDARAPPIFGVNKAPSPSSLPTLFSVVQTLTEVDAPWLLPVLYYDICRLDLDKIISSSAWLTLSDAQRRPFLMGSQNQARQMFNVIEFSFLAKGQYDPQCKDWKTCNKNRLQLAHAMSRRTLPLVLTSPLDVWSPVFWEAVETAQDPLCKPCVTEARNLHALARQTFWNGLPGLYDLADWHELEELRNAAFPLS</sequence>
<proteinExistence type="predicted"/>
<evidence type="ECO:0000313" key="2">
    <source>
        <dbReference type="Proteomes" id="UP001362999"/>
    </source>
</evidence>
<dbReference type="Gene3D" id="3.30.710.10">
    <property type="entry name" value="Potassium Channel Kv1.1, Chain A"/>
    <property type="match status" value="1"/>
</dbReference>
<gene>
    <name evidence="1" type="ORF">R3P38DRAFT_2616080</name>
</gene>
<dbReference type="AlphaFoldDB" id="A0AAW0CBB5"/>
<comment type="caution">
    <text evidence="1">The sequence shown here is derived from an EMBL/GenBank/DDBJ whole genome shotgun (WGS) entry which is preliminary data.</text>
</comment>
<dbReference type="EMBL" id="JAWWNJ010000019">
    <property type="protein sequence ID" value="KAK7035677.1"/>
    <property type="molecule type" value="Genomic_DNA"/>
</dbReference>
<keyword evidence="2" id="KW-1185">Reference proteome</keyword>
<protein>
    <submittedName>
        <fullName evidence="1">BTB domain-containing protein</fullName>
    </submittedName>
</protein>
<evidence type="ECO:0000313" key="1">
    <source>
        <dbReference type="EMBL" id="KAK7035677.1"/>
    </source>
</evidence>
<accession>A0AAW0CBB5</accession>
<dbReference type="InterPro" id="IPR011333">
    <property type="entry name" value="SKP1/BTB/POZ_sf"/>
</dbReference>
<dbReference type="Proteomes" id="UP001362999">
    <property type="component" value="Unassembled WGS sequence"/>
</dbReference>
<organism evidence="1 2">
    <name type="scientific">Favolaschia claudopus</name>
    <dbReference type="NCBI Taxonomy" id="2862362"/>
    <lineage>
        <taxon>Eukaryota</taxon>
        <taxon>Fungi</taxon>
        <taxon>Dikarya</taxon>
        <taxon>Basidiomycota</taxon>
        <taxon>Agaricomycotina</taxon>
        <taxon>Agaricomycetes</taxon>
        <taxon>Agaricomycetidae</taxon>
        <taxon>Agaricales</taxon>
        <taxon>Marasmiineae</taxon>
        <taxon>Mycenaceae</taxon>
        <taxon>Favolaschia</taxon>
    </lineage>
</organism>
<reference evidence="1 2" key="1">
    <citation type="journal article" date="2024" name="J Genomics">
        <title>Draft genome sequencing and assembly of Favolaschia claudopus CIRM-BRFM 2984 isolated from oak limbs.</title>
        <authorList>
            <person name="Navarro D."/>
            <person name="Drula E."/>
            <person name="Chaduli D."/>
            <person name="Cazenave R."/>
            <person name="Ahrendt S."/>
            <person name="Wang J."/>
            <person name="Lipzen A."/>
            <person name="Daum C."/>
            <person name="Barry K."/>
            <person name="Grigoriev I.V."/>
            <person name="Favel A."/>
            <person name="Rosso M.N."/>
            <person name="Martin F."/>
        </authorList>
    </citation>
    <scope>NUCLEOTIDE SEQUENCE [LARGE SCALE GENOMIC DNA]</scope>
    <source>
        <strain evidence="1 2">CIRM-BRFM 2984</strain>
    </source>
</reference>